<keyword evidence="3" id="KW-0804">Transcription</keyword>
<dbReference type="Gene3D" id="1.20.120.530">
    <property type="entry name" value="GntR ligand-binding domain-like"/>
    <property type="match status" value="1"/>
</dbReference>
<dbReference type="SUPFAM" id="SSF48008">
    <property type="entry name" value="GntR ligand-binding domain-like"/>
    <property type="match status" value="1"/>
</dbReference>
<evidence type="ECO:0000313" key="6">
    <source>
        <dbReference type="Proteomes" id="UP000315816"/>
    </source>
</evidence>
<dbReference type="PANTHER" id="PTHR43537">
    <property type="entry name" value="TRANSCRIPTIONAL REGULATOR, GNTR FAMILY"/>
    <property type="match status" value="1"/>
</dbReference>
<dbReference type="Gene3D" id="1.10.10.10">
    <property type="entry name" value="Winged helix-like DNA-binding domain superfamily/Winged helix DNA-binding domain"/>
    <property type="match status" value="1"/>
</dbReference>
<reference evidence="5 6" key="1">
    <citation type="submission" date="2019-06" db="EMBL/GenBank/DDBJ databases">
        <title>A novel species of marine bacteria.</title>
        <authorList>
            <person name="Wang Y."/>
        </authorList>
    </citation>
    <scope>NUCLEOTIDE SEQUENCE [LARGE SCALE GENOMIC DNA]</scope>
    <source>
        <strain evidence="5 6">MA1-10</strain>
    </source>
</reference>
<dbReference type="OrthoDB" id="8638122at2"/>
<evidence type="ECO:0000256" key="3">
    <source>
        <dbReference type="ARBA" id="ARBA00023163"/>
    </source>
</evidence>
<dbReference type="Proteomes" id="UP000315816">
    <property type="component" value="Unassembled WGS sequence"/>
</dbReference>
<dbReference type="SMART" id="SM00895">
    <property type="entry name" value="FCD"/>
    <property type="match status" value="1"/>
</dbReference>
<dbReference type="Pfam" id="PF07729">
    <property type="entry name" value="FCD"/>
    <property type="match status" value="1"/>
</dbReference>
<dbReference type="SMART" id="SM00345">
    <property type="entry name" value="HTH_GNTR"/>
    <property type="match status" value="1"/>
</dbReference>
<dbReference type="InterPro" id="IPR036390">
    <property type="entry name" value="WH_DNA-bd_sf"/>
</dbReference>
<comment type="caution">
    <text evidence="5">The sequence shown here is derived from an EMBL/GenBank/DDBJ whole genome shotgun (WGS) entry which is preliminary data.</text>
</comment>
<dbReference type="InterPro" id="IPR011711">
    <property type="entry name" value="GntR_C"/>
</dbReference>
<dbReference type="InterPro" id="IPR000524">
    <property type="entry name" value="Tscrpt_reg_HTH_GntR"/>
</dbReference>
<evidence type="ECO:0000259" key="4">
    <source>
        <dbReference type="PROSITE" id="PS50949"/>
    </source>
</evidence>
<organism evidence="5 6">
    <name type="scientific">Aliiroseovarius halocynthiae</name>
    <dbReference type="NCBI Taxonomy" id="985055"/>
    <lineage>
        <taxon>Bacteria</taxon>
        <taxon>Pseudomonadati</taxon>
        <taxon>Pseudomonadota</taxon>
        <taxon>Alphaproteobacteria</taxon>
        <taxon>Rhodobacterales</taxon>
        <taxon>Paracoccaceae</taxon>
        <taxon>Aliiroseovarius</taxon>
    </lineage>
</organism>
<protein>
    <submittedName>
        <fullName evidence="5">GntR family transcriptional regulator</fullName>
    </submittedName>
</protein>
<dbReference type="InterPro" id="IPR008920">
    <property type="entry name" value="TF_FadR/GntR_C"/>
</dbReference>
<dbReference type="GO" id="GO:0003700">
    <property type="term" value="F:DNA-binding transcription factor activity"/>
    <property type="evidence" value="ECO:0007669"/>
    <property type="project" value="InterPro"/>
</dbReference>
<feature type="domain" description="HTH gntR-type" evidence="4">
    <location>
        <begin position="49"/>
        <end position="116"/>
    </location>
</feature>
<dbReference type="PANTHER" id="PTHR43537:SF49">
    <property type="entry name" value="TRANSCRIPTIONAL REGULATORY PROTEIN"/>
    <property type="match status" value="1"/>
</dbReference>
<keyword evidence="6" id="KW-1185">Reference proteome</keyword>
<evidence type="ECO:0000313" key="5">
    <source>
        <dbReference type="EMBL" id="TQV68459.1"/>
    </source>
</evidence>
<dbReference type="InterPro" id="IPR036388">
    <property type="entry name" value="WH-like_DNA-bd_sf"/>
</dbReference>
<name>A0A545SU15_9RHOB</name>
<keyword evidence="1" id="KW-0805">Transcription regulation</keyword>
<dbReference type="SUPFAM" id="SSF46785">
    <property type="entry name" value="Winged helix' DNA-binding domain"/>
    <property type="match status" value="1"/>
</dbReference>
<accession>A0A545SU15</accession>
<sequence length="259" mass="28989">MSPPYCGRGMDRASYIINNQVNKQLRTRISGANSDLRGSAETEDTMKVDGERKRVAASLEKDIVFGHLKPRERLVEQDLMDRFEARRHIVRAALESLEQKGLVERRANKGAAVRDLSLHEIDELYFMRELLHRAAAEQTPLPLPGDVLAELRQIQAKHDAAIQKNDLTDAFHQNESFHIVLNHACGNSVLEEALNLYNERTNLVRSVAFRSIKSLRRSSDEHYGIIDAGAKADRAAFVDAVVKHILGAKASFLASNAAK</sequence>
<dbReference type="EMBL" id="VICH01000004">
    <property type="protein sequence ID" value="TQV68459.1"/>
    <property type="molecule type" value="Genomic_DNA"/>
</dbReference>
<gene>
    <name evidence="5" type="ORF">FIL88_02395</name>
</gene>
<evidence type="ECO:0000256" key="2">
    <source>
        <dbReference type="ARBA" id="ARBA00023125"/>
    </source>
</evidence>
<proteinExistence type="predicted"/>
<dbReference type="GO" id="GO:0003677">
    <property type="term" value="F:DNA binding"/>
    <property type="evidence" value="ECO:0007669"/>
    <property type="project" value="UniProtKB-KW"/>
</dbReference>
<evidence type="ECO:0000256" key="1">
    <source>
        <dbReference type="ARBA" id="ARBA00023015"/>
    </source>
</evidence>
<dbReference type="AlphaFoldDB" id="A0A545SU15"/>
<keyword evidence="2" id="KW-0238">DNA-binding</keyword>
<dbReference type="PROSITE" id="PS50949">
    <property type="entry name" value="HTH_GNTR"/>
    <property type="match status" value="1"/>
</dbReference>
<dbReference type="Pfam" id="PF00392">
    <property type="entry name" value="GntR"/>
    <property type="match status" value="1"/>
</dbReference>